<evidence type="ECO:0000256" key="2">
    <source>
        <dbReference type="ARBA" id="ARBA00022692"/>
    </source>
</evidence>
<feature type="transmembrane region" description="Helical" evidence="5">
    <location>
        <begin position="360"/>
        <end position="379"/>
    </location>
</feature>
<comment type="subcellular location">
    <subcellularLocation>
        <location evidence="1">Membrane</location>
        <topology evidence="1">Multi-pass membrane protein</topology>
    </subcellularLocation>
</comment>
<evidence type="ECO:0000313" key="7">
    <source>
        <dbReference type="EMBL" id="HIX65672.1"/>
    </source>
</evidence>
<feature type="transmembrane region" description="Helical" evidence="5">
    <location>
        <begin position="306"/>
        <end position="333"/>
    </location>
</feature>
<dbReference type="Proteomes" id="UP000886800">
    <property type="component" value="Unassembled WGS sequence"/>
</dbReference>
<evidence type="ECO:0000256" key="1">
    <source>
        <dbReference type="ARBA" id="ARBA00004141"/>
    </source>
</evidence>
<gene>
    <name evidence="7" type="ORF">H9736_05425</name>
</gene>
<dbReference type="GO" id="GO:0016020">
    <property type="term" value="C:membrane"/>
    <property type="evidence" value="ECO:0007669"/>
    <property type="project" value="UniProtKB-SubCell"/>
</dbReference>
<reference evidence="7" key="2">
    <citation type="submission" date="2021-04" db="EMBL/GenBank/DDBJ databases">
        <authorList>
            <person name="Gilroy R."/>
        </authorList>
    </citation>
    <scope>NUCLEOTIDE SEQUENCE</scope>
    <source>
        <strain evidence="7">CHK188-5543</strain>
    </source>
</reference>
<keyword evidence="3 5" id="KW-1133">Transmembrane helix</keyword>
<dbReference type="GO" id="GO:0140359">
    <property type="term" value="F:ABC-type transporter activity"/>
    <property type="evidence" value="ECO:0007669"/>
    <property type="project" value="InterPro"/>
</dbReference>
<evidence type="ECO:0000256" key="5">
    <source>
        <dbReference type="SAM" id="Phobius"/>
    </source>
</evidence>
<accession>A0A9D1WR62</accession>
<evidence type="ECO:0000256" key="4">
    <source>
        <dbReference type="ARBA" id="ARBA00023136"/>
    </source>
</evidence>
<evidence type="ECO:0000256" key="3">
    <source>
        <dbReference type="ARBA" id="ARBA00022989"/>
    </source>
</evidence>
<feature type="transmembrane region" description="Helical" evidence="5">
    <location>
        <begin position="244"/>
        <end position="266"/>
    </location>
</feature>
<reference evidence="7" key="1">
    <citation type="journal article" date="2021" name="PeerJ">
        <title>Extensive microbial diversity within the chicken gut microbiome revealed by metagenomics and culture.</title>
        <authorList>
            <person name="Gilroy R."/>
            <person name="Ravi A."/>
            <person name="Getino M."/>
            <person name="Pursley I."/>
            <person name="Horton D.L."/>
            <person name="Alikhan N.F."/>
            <person name="Baker D."/>
            <person name="Gharbi K."/>
            <person name="Hall N."/>
            <person name="Watson M."/>
            <person name="Adriaenssens E.M."/>
            <person name="Foster-Nyarko E."/>
            <person name="Jarju S."/>
            <person name="Secka A."/>
            <person name="Antonio M."/>
            <person name="Oren A."/>
            <person name="Chaudhuri R.R."/>
            <person name="La Ragione R."/>
            <person name="Hildebrand F."/>
            <person name="Pallen M.J."/>
        </authorList>
    </citation>
    <scope>NUCLEOTIDE SEQUENCE</scope>
    <source>
        <strain evidence="7">CHK188-5543</strain>
    </source>
</reference>
<proteinExistence type="predicted"/>
<sequence>MRLLIVSFWIACKHSSRRLLCLLCVFLVLAGLVGLGFALQPQTEHPRAVVAVVNRDQNPLSQQAMEWLAQAGPVQGLEGILKLRFLDQEPEPGSGYTAVVTVPDGFLESVLNGSNLSPKLQVDVGSPLEALWVERIAEAGASWLTNAQLGVYTVQEQIGYGRGMDARQYDILLAGINMAYLRAFFDRLDPLEIEELSASGGLSLPAYYLLAAAVVLLFAYGFLFQPACRDLWAFSRSCGRRISLFFAAAAHVYLLTLVLCILITAAARGLLALQVASWPHLLLLALLVGGGVCLAAVLFRAYAPCAAACILCALGMGACGGGFLPLALMPVGFERLAPLLPFWQGLRLLGQVFGEPGQPLWQPLAMGILLWTAAALAWFGRRGRQCATS</sequence>
<keyword evidence="4 5" id="KW-0472">Membrane</keyword>
<feature type="transmembrane region" description="Helical" evidence="5">
    <location>
        <begin position="278"/>
        <end position="299"/>
    </location>
</feature>
<protein>
    <submittedName>
        <fullName evidence="7">ABC transporter permease</fullName>
    </submittedName>
</protein>
<dbReference type="AlphaFoldDB" id="A0A9D1WR62"/>
<evidence type="ECO:0000259" key="6">
    <source>
        <dbReference type="Pfam" id="PF12698"/>
    </source>
</evidence>
<keyword evidence="2 5" id="KW-0812">Transmembrane</keyword>
<organism evidence="7 8">
    <name type="scientific">Candidatus Anaerotruncus excrementipullorum</name>
    <dbReference type="NCBI Taxonomy" id="2838465"/>
    <lineage>
        <taxon>Bacteria</taxon>
        <taxon>Bacillati</taxon>
        <taxon>Bacillota</taxon>
        <taxon>Clostridia</taxon>
        <taxon>Eubacteriales</taxon>
        <taxon>Oscillospiraceae</taxon>
        <taxon>Anaerotruncus</taxon>
    </lineage>
</organism>
<comment type="caution">
    <text evidence="7">The sequence shown here is derived from an EMBL/GenBank/DDBJ whole genome shotgun (WGS) entry which is preliminary data.</text>
</comment>
<feature type="domain" description="ABC-2 type transporter transmembrane" evidence="6">
    <location>
        <begin position="19"/>
        <end position="378"/>
    </location>
</feature>
<dbReference type="Pfam" id="PF12698">
    <property type="entry name" value="ABC2_membrane_3"/>
    <property type="match status" value="1"/>
</dbReference>
<evidence type="ECO:0000313" key="8">
    <source>
        <dbReference type="Proteomes" id="UP000886800"/>
    </source>
</evidence>
<dbReference type="EMBL" id="DXES01000121">
    <property type="protein sequence ID" value="HIX65672.1"/>
    <property type="molecule type" value="Genomic_DNA"/>
</dbReference>
<name>A0A9D1WR62_9FIRM</name>
<dbReference type="InterPro" id="IPR013525">
    <property type="entry name" value="ABC2_TM"/>
</dbReference>
<feature type="transmembrane region" description="Helical" evidence="5">
    <location>
        <begin position="206"/>
        <end position="223"/>
    </location>
</feature>